<comment type="similarity">
    <text evidence="1 2">Belongs to the glycosyl hydrolase 12 (cellulase H) family.</text>
</comment>
<keyword evidence="5" id="KW-1185">Reference proteome</keyword>
<evidence type="ECO:0000256" key="2">
    <source>
        <dbReference type="RuleBase" id="RU361163"/>
    </source>
</evidence>
<dbReference type="SUPFAM" id="SSF49899">
    <property type="entry name" value="Concanavalin A-like lectins/glucanases"/>
    <property type="match status" value="1"/>
</dbReference>
<dbReference type="Pfam" id="PF01670">
    <property type="entry name" value="Glyco_hydro_12"/>
    <property type="match status" value="1"/>
</dbReference>
<accession>A0A0D7B465</accession>
<feature type="signal peptide" evidence="3">
    <location>
        <begin position="1"/>
        <end position="22"/>
    </location>
</feature>
<dbReference type="PANTHER" id="PTHR34002:SF9">
    <property type="entry name" value="XYLOGLUCAN-SPECIFIC ENDO-BETA-1,4-GLUCANASE A"/>
    <property type="match status" value="1"/>
</dbReference>
<evidence type="ECO:0000313" key="4">
    <source>
        <dbReference type="EMBL" id="KIY65363.1"/>
    </source>
</evidence>
<keyword evidence="2" id="KW-0119">Carbohydrate metabolism</keyword>
<dbReference type="OrthoDB" id="95118at2759"/>
<name>A0A0D7B465_9AGAR</name>
<organism evidence="4 5">
    <name type="scientific">Cylindrobasidium torrendii FP15055 ss-10</name>
    <dbReference type="NCBI Taxonomy" id="1314674"/>
    <lineage>
        <taxon>Eukaryota</taxon>
        <taxon>Fungi</taxon>
        <taxon>Dikarya</taxon>
        <taxon>Basidiomycota</taxon>
        <taxon>Agaricomycotina</taxon>
        <taxon>Agaricomycetes</taxon>
        <taxon>Agaricomycetidae</taxon>
        <taxon>Agaricales</taxon>
        <taxon>Marasmiineae</taxon>
        <taxon>Physalacriaceae</taxon>
        <taxon>Cylindrobasidium</taxon>
    </lineage>
</organism>
<reference evidence="4 5" key="1">
    <citation type="journal article" date="2015" name="Fungal Genet. Biol.">
        <title>Evolution of novel wood decay mechanisms in Agaricales revealed by the genome sequences of Fistulina hepatica and Cylindrobasidium torrendii.</title>
        <authorList>
            <person name="Floudas D."/>
            <person name="Held B.W."/>
            <person name="Riley R."/>
            <person name="Nagy L.G."/>
            <person name="Koehler G."/>
            <person name="Ransdell A.S."/>
            <person name="Younus H."/>
            <person name="Chow J."/>
            <person name="Chiniquy J."/>
            <person name="Lipzen A."/>
            <person name="Tritt A."/>
            <person name="Sun H."/>
            <person name="Haridas S."/>
            <person name="LaButti K."/>
            <person name="Ohm R.A."/>
            <person name="Kues U."/>
            <person name="Blanchette R.A."/>
            <person name="Grigoriev I.V."/>
            <person name="Minto R.E."/>
            <person name="Hibbett D.S."/>
        </authorList>
    </citation>
    <scope>NUCLEOTIDE SEQUENCE [LARGE SCALE GENOMIC DNA]</scope>
    <source>
        <strain evidence="4 5">FP15055 ss-10</strain>
    </source>
</reference>
<dbReference type="GO" id="GO:0008810">
    <property type="term" value="F:cellulase activity"/>
    <property type="evidence" value="ECO:0007669"/>
    <property type="project" value="InterPro"/>
</dbReference>
<dbReference type="STRING" id="1314674.A0A0D7B465"/>
<evidence type="ECO:0000256" key="3">
    <source>
        <dbReference type="SAM" id="SignalP"/>
    </source>
</evidence>
<dbReference type="AlphaFoldDB" id="A0A0D7B465"/>
<dbReference type="GO" id="GO:0000272">
    <property type="term" value="P:polysaccharide catabolic process"/>
    <property type="evidence" value="ECO:0007669"/>
    <property type="project" value="UniProtKB-KW"/>
</dbReference>
<dbReference type="EMBL" id="KN880593">
    <property type="protein sequence ID" value="KIY65363.1"/>
    <property type="molecule type" value="Genomic_DNA"/>
</dbReference>
<keyword evidence="2" id="KW-0624">Polysaccharide degradation</keyword>
<dbReference type="InterPro" id="IPR002594">
    <property type="entry name" value="GH12"/>
</dbReference>
<evidence type="ECO:0000256" key="1">
    <source>
        <dbReference type="ARBA" id="ARBA00005519"/>
    </source>
</evidence>
<evidence type="ECO:0000313" key="5">
    <source>
        <dbReference type="Proteomes" id="UP000054007"/>
    </source>
</evidence>
<feature type="chain" id="PRO_5002316942" evidence="3">
    <location>
        <begin position="23"/>
        <end position="272"/>
    </location>
</feature>
<gene>
    <name evidence="4" type="ORF">CYLTODRAFT_379567</name>
</gene>
<dbReference type="PANTHER" id="PTHR34002">
    <property type="entry name" value="BLR1656 PROTEIN"/>
    <property type="match status" value="1"/>
</dbReference>
<dbReference type="InterPro" id="IPR013319">
    <property type="entry name" value="GH11/12"/>
</dbReference>
<keyword evidence="2 4" id="KW-0378">Hydrolase</keyword>
<dbReference type="Proteomes" id="UP000054007">
    <property type="component" value="Unassembled WGS sequence"/>
</dbReference>
<sequence length="272" mass="28894">MQFSLSIRFVLSALLLAPLGLAAPAATDDLAVRPVGDVLVKRLDTGTYCGQWDSVTTTYYILYLDQWGKDNASSGSACASLTSESGTSLGWKTNWTWSGGSGVKSYTNINAKTNLNKQLSAISSIKSTWNWSQSSSGSIVANIAYDLFTSSTSGGSNEYEIMIWLANYNAGPISYTYGSDGKPTPVASNISLAGKTWNLYYGSNGSNLVYSFLTSDGSTVTSFNGDINLFFKYLTSNRGLSTSQYLTTAQGGTEATEGTATLTSSAFSIVIT</sequence>
<proteinExistence type="inferred from homology"/>
<keyword evidence="2" id="KW-0326">Glycosidase</keyword>
<keyword evidence="3" id="KW-0732">Signal</keyword>
<dbReference type="InterPro" id="IPR013320">
    <property type="entry name" value="ConA-like_dom_sf"/>
</dbReference>
<dbReference type="Gene3D" id="2.60.120.180">
    <property type="match status" value="1"/>
</dbReference>
<protein>
    <submittedName>
        <fullName evidence="4">Glycoside hydrolase family 12 protein</fullName>
    </submittedName>
</protein>